<keyword evidence="2" id="KW-1185">Reference proteome</keyword>
<name>A0A0M9VIS0_9FLAO</name>
<gene>
    <name evidence="1" type="ORF">AM493_13710</name>
</gene>
<organism evidence="1 2">
    <name type="scientific">Flavobacterium akiainvivens</name>
    <dbReference type="NCBI Taxonomy" id="1202724"/>
    <lineage>
        <taxon>Bacteria</taxon>
        <taxon>Pseudomonadati</taxon>
        <taxon>Bacteroidota</taxon>
        <taxon>Flavobacteriia</taxon>
        <taxon>Flavobacteriales</taxon>
        <taxon>Flavobacteriaceae</taxon>
        <taxon>Flavobacterium</taxon>
    </lineage>
</organism>
<dbReference type="PATRIC" id="fig|1202724.3.peg.2839"/>
<dbReference type="STRING" id="1202724.AM493_13710"/>
<reference evidence="1 2" key="1">
    <citation type="submission" date="2015-08" db="EMBL/GenBank/DDBJ databases">
        <title>Whole genome sequence of Flavobacterium akiainvivens IK-1T, from decaying Wikstroemia oahuensis, an endemic Hawaiian shrub.</title>
        <authorList>
            <person name="Wan X."/>
            <person name="Hou S."/>
            <person name="Saito J."/>
            <person name="Donachie S."/>
        </authorList>
    </citation>
    <scope>NUCLEOTIDE SEQUENCE [LARGE SCALE GENOMIC DNA]</scope>
    <source>
        <strain evidence="1 2">IK-1</strain>
    </source>
</reference>
<evidence type="ECO:0000313" key="1">
    <source>
        <dbReference type="EMBL" id="KOS06970.1"/>
    </source>
</evidence>
<proteinExistence type="predicted"/>
<dbReference type="AlphaFoldDB" id="A0A0M9VIS0"/>
<sequence length="157" mass="18069">MIDCRLIEGCKELRKKKKDTLKDKKAESDSVCLIDNSSNEIDYNVIEFENCVFKDIQSEYEKCDLGVETENDVFFIELKGSNNNKGLKQILATVESTKHCFKKIGQNKKPVQKRMNGILIVSKKEVPKNLDKITLRKLTNLLGVEPIIEQRTYTIKL</sequence>
<evidence type="ECO:0000313" key="2">
    <source>
        <dbReference type="Proteomes" id="UP000037755"/>
    </source>
</evidence>
<dbReference type="RefSeq" id="WP_054408598.1">
    <property type="nucleotide sequence ID" value="NZ_FOYA01000009.1"/>
</dbReference>
<dbReference type="EMBL" id="LIYD01000005">
    <property type="protein sequence ID" value="KOS06970.1"/>
    <property type="molecule type" value="Genomic_DNA"/>
</dbReference>
<accession>A0A0M9VIS0</accession>
<dbReference type="Proteomes" id="UP000037755">
    <property type="component" value="Unassembled WGS sequence"/>
</dbReference>
<protein>
    <submittedName>
        <fullName evidence="1">Uncharacterized protein</fullName>
    </submittedName>
</protein>
<comment type="caution">
    <text evidence="1">The sequence shown here is derived from an EMBL/GenBank/DDBJ whole genome shotgun (WGS) entry which is preliminary data.</text>
</comment>